<evidence type="ECO:0000313" key="12">
    <source>
        <dbReference type="Proteomes" id="UP000593594"/>
    </source>
</evidence>
<keyword evidence="4 11" id="KW-0132">Cell division</keyword>
<comment type="subcellular location">
    <subcellularLocation>
        <location evidence="1">Cytoplasm</location>
    </subcellularLocation>
</comment>
<dbReference type="GO" id="GO:0032153">
    <property type="term" value="C:cell division site"/>
    <property type="evidence" value="ECO:0007669"/>
    <property type="project" value="TreeGrafter"/>
</dbReference>
<dbReference type="PANTHER" id="PTHR34981">
    <property type="entry name" value="CELL DIVISION PROTEIN ZAPA"/>
    <property type="match status" value="1"/>
</dbReference>
<evidence type="ECO:0000256" key="10">
    <source>
        <dbReference type="SAM" id="MobiDB-lite"/>
    </source>
</evidence>
<comment type="function">
    <text evidence="7">Activator of cell division through the inhibition of FtsZ GTPase activity, therefore promoting FtsZ assembly into bundles of protofilaments necessary for the formation of the division Z ring. It is recruited early at mid-cell but it is not essential for cell division.</text>
</comment>
<organism evidence="11 12">
    <name type="scientific">Kaustia mangrovi</name>
    <dbReference type="NCBI Taxonomy" id="2593653"/>
    <lineage>
        <taxon>Bacteria</taxon>
        <taxon>Pseudomonadati</taxon>
        <taxon>Pseudomonadota</taxon>
        <taxon>Alphaproteobacteria</taxon>
        <taxon>Hyphomicrobiales</taxon>
        <taxon>Parvibaculaceae</taxon>
        <taxon>Kaustia</taxon>
    </lineage>
</organism>
<reference evidence="11 12" key="1">
    <citation type="submission" date="2020-06" db="EMBL/GenBank/DDBJ databases">
        <title>Genome sequence of 2 isolates from Red Sea Mangroves.</title>
        <authorList>
            <person name="Sefrji F."/>
            <person name="Michoud G."/>
            <person name="Merlino G."/>
            <person name="Daffonchio D."/>
        </authorList>
    </citation>
    <scope>NUCLEOTIDE SEQUENCE [LARGE SCALE GENOMIC DNA]</scope>
    <source>
        <strain evidence="11 12">R1DC25</strain>
    </source>
</reference>
<dbReference type="GO" id="GO:0000921">
    <property type="term" value="P:septin ring assembly"/>
    <property type="evidence" value="ECO:0007669"/>
    <property type="project" value="TreeGrafter"/>
</dbReference>
<keyword evidence="3" id="KW-0963">Cytoplasm</keyword>
<proteinExistence type="predicted"/>
<evidence type="ECO:0000256" key="8">
    <source>
        <dbReference type="ARBA" id="ARBA00026068"/>
    </source>
</evidence>
<dbReference type="SUPFAM" id="SSF102829">
    <property type="entry name" value="Cell division protein ZapA-like"/>
    <property type="match status" value="1"/>
</dbReference>
<dbReference type="Pfam" id="PF05164">
    <property type="entry name" value="ZapA"/>
    <property type="match status" value="1"/>
</dbReference>
<feature type="compositionally biased region" description="Basic and acidic residues" evidence="10">
    <location>
        <begin position="84"/>
        <end position="95"/>
    </location>
</feature>
<dbReference type="InterPro" id="IPR042233">
    <property type="entry name" value="Cell_div_ZapA_N"/>
</dbReference>
<keyword evidence="5" id="KW-0717">Septation</keyword>
<evidence type="ECO:0000256" key="2">
    <source>
        <dbReference type="ARBA" id="ARBA00015195"/>
    </source>
</evidence>
<evidence type="ECO:0000256" key="1">
    <source>
        <dbReference type="ARBA" id="ARBA00004496"/>
    </source>
</evidence>
<keyword evidence="12" id="KW-1185">Reference proteome</keyword>
<evidence type="ECO:0000256" key="3">
    <source>
        <dbReference type="ARBA" id="ARBA00022490"/>
    </source>
</evidence>
<dbReference type="Gene3D" id="3.30.160.880">
    <property type="entry name" value="Cell division protein ZapA protomer, N-terminal domain"/>
    <property type="match status" value="1"/>
</dbReference>
<sequence length="123" mass="13318">MAQVVVRVNDRPYTLQCGDGEEEHLAELAQLIDREVTKLKHSVGQVGDSRLLLMAGLVITDQLAEALQRIEDLQEQLDGQGGGSRDEPRGPSVEDRVAERLTAAAAKLEALSRNLNSRGDASS</sequence>
<protein>
    <recommendedName>
        <fullName evidence="2">Cell division protein ZapA</fullName>
    </recommendedName>
    <alternativeName>
        <fullName evidence="9">Z ring-associated protein ZapA</fullName>
    </alternativeName>
</protein>
<accession>A0A7S8HCY3</accession>
<name>A0A7S8HCY3_9HYPH</name>
<gene>
    <name evidence="11" type="primary">zapA</name>
    <name evidence="11" type="ORF">HW532_15295</name>
</gene>
<dbReference type="InterPro" id="IPR007838">
    <property type="entry name" value="Cell_div_ZapA-like"/>
</dbReference>
<dbReference type="Proteomes" id="UP000593594">
    <property type="component" value="Chromosome"/>
</dbReference>
<evidence type="ECO:0000256" key="4">
    <source>
        <dbReference type="ARBA" id="ARBA00022618"/>
    </source>
</evidence>
<evidence type="ECO:0000256" key="5">
    <source>
        <dbReference type="ARBA" id="ARBA00023210"/>
    </source>
</evidence>
<comment type="subunit">
    <text evidence="8">Homodimer. Interacts with FtsZ.</text>
</comment>
<evidence type="ECO:0000256" key="6">
    <source>
        <dbReference type="ARBA" id="ARBA00023306"/>
    </source>
</evidence>
<dbReference type="RefSeq" id="WP_213161296.1">
    <property type="nucleotide sequence ID" value="NZ_CP058214.1"/>
</dbReference>
<dbReference type="GO" id="GO:0005829">
    <property type="term" value="C:cytosol"/>
    <property type="evidence" value="ECO:0007669"/>
    <property type="project" value="TreeGrafter"/>
</dbReference>
<evidence type="ECO:0000313" key="11">
    <source>
        <dbReference type="EMBL" id="QPC43934.1"/>
    </source>
</evidence>
<dbReference type="GO" id="GO:0030428">
    <property type="term" value="C:cell septum"/>
    <property type="evidence" value="ECO:0007669"/>
    <property type="project" value="TreeGrafter"/>
</dbReference>
<dbReference type="KEGG" id="kmn:HW532_15295"/>
<dbReference type="GO" id="GO:0043093">
    <property type="term" value="P:FtsZ-dependent cytokinesis"/>
    <property type="evidence" value="ECO:0007669"/>
    <property type="project" value="TreeGrafter"/>
</dbReference>
<evidence type="ECO:0000256" key="7">
    <source>
        <dbReference type="ARBA" id="ARBA00024910"/>
    </source>
</evidence>
<dbReference type="AlphaFoldDB" id="A0A7S8HCY3"/>
<dbReference type="GO" id="GO:0000917">
    <property type="term" value="P:division septum assembly"/>
    <property type="evidence" value="ECO:0007669"/>
    <property type="project" value="UniProtKB-KW"/>
</dbReference>
<keyword evidence="6" id="KW-0131">Cell cycle</keyword>
<dbReference type="InterPro" id="IPR036192">
    <property type="entry name" value="Cell_div_ZapA-like_sf"/>
</dbReference>
<dbReference type="PANTHER" id="PTHR34981:SF1">
    <property type="entry name" value="CELL DIVISION PROTEIN ZAPA"/>
    <property type="match status" value="1"/>
</dbReference>
<dbReference type="EMBL" id="CP058214">
    <property type="protein sequence ID" value="QPC43934.1"/>
    <property type="molecule type" value="Genomic_DNA"/>
</dbReference>
<evidence type="ECO:0000256" key="9">
    <source>
        <dbReference type="ARBA" id="ARBA00033158"/>
    </source>
</evidence>
<feature type="region of interest" description="Disordered" evidence="10">
    <location>
        <begin position="76"/>
        <end position="95"/>
    </location>
</feature>